<accession>E0SNP6</accession>
<evidence type="ECO:0000313" key="3">
    <source>
        <dbReference type="Proteomes" id="UP000001304"/>
    </source>
</evidence>
<feature type="domain" description="Calcineurin-like phosphoesterase" evidence="1">
    <location>
        <begin position="5"/>
        <end position="122"/>
    </location>
</feature>
<dbReference type="HOGENOM" id="CLU_1113822_0_0_2"/>
<dbReference type="InterPro" id="IPR004843">
    <property type="entry name" value="Calcineurin-like_PHP"/>
</dbReference>
<dbReference type="BioCyc" id="IAGG583356:GHAH-1010-MONOMER"/>
<dbReference type="EMBL" id="CP002098">
    <property type="protein sequence ID" value="ADM27842.1"/>
    <property type="molecule type" value="Genomic_DNA"/>
</dbReference>
<organism evidence="2 3">
    <name type="scientific">Ignisphaera aggregans (strain DSM 17230 / JCM 13409 / AQ1.S1)</name>
    <dbReference type="NCBI Taxonomy" id="583356"/>
    <lineage>
        <taxon>Archaea</taxon>
        <taxon>Thermoproteota</taxon>
        <taxon>Thermoprotei</taxon>
        <taxon>Desulfurococcales</taxon>
        <taxon>Desulfurococcaceae</taxon>
        <taxon>Ignisphaera</taxon>
    </lineage>
</organism>
<dbReference type="Pfam" id="PF00149">
    <property type="entry name" value="Metallophos"/>
    <property type="match status" value="1"/>
</dbReference>
<dbReference type="Gene3D" id="3.60.21.10">
    <property type="match status" value="1"/>
</dbReference>
<dbReference type="KEGG" id="iag:Igag_1028"/>
<evidence type="ECO:0000313" key="2">
    <source>
        <dbReference type="EMBL" id="ADM27842.1"/>
    </source>
</evidence>
<keyword evidence="3" id="KW-1185">Reference proteome</keyword>
<dbReference type="GO" id="GO:0016787">
    <property type="term" value="F:hydrolase activity"/>
    <property type="evidence" value="ECO:0007669"/>
    <property type="project" value="InterPro"/>
</dbReference>
<dbReference type="InterPro" id="IPR029052">
    <property type="entry name" value="Metallo-depent_PP-like"/>
</dbReference>
<sequence>MSTINIAILGDIHCGLNTVHEVVEYLRSTSIDAIILVGDYACSSMDTMQSLETIVKIFEVLSKASDRIFIVWGDSDIELFHKLTHLYGYSRKRVLELLKYLNNMDSIIDLSSGEKYEIDRGIYITSNRELVDRKTIYVVHTDINIATNSLLHVEGHRHYGQIRIPYINAGYVYIDSIDRKGMYWVVEVSRRGIERIDIHILSSDIHEYRCPIHKDEGVFYIMRNDICPVCKDVLNARFTDDAYLATESLFKSM</sequence>
<gene>
    <name evidence="2" type="ordered locus">Igag_1028</name>
</gene>
<dbReference type="STRING" id="583356.Igag_1028"/>
<evidence type="ECO:0000259" key="1">
    <source>
        <dbReference type="Pfam" id="PF00149"/>
    </source>
</evidence>
<dbReference type="SUPFAM" id="SSF56300">
    <property type="entry name" value="Metallo-dependent phosphatases"/>
    <property type="match status" value="1"/>
</dbReference>
<name>E0SNP6_IGNAA</name>
<reference evidence="2 3" key="1">
    <citation type="journal article" date="2010" name="Stand. Genomic Sci.">
        <title>Complete genome sequence of Ignisphaera aggregans type strain (AQ1.S1).</title>
        <authorList>
            <person name="Goker M."/>
            <person name="Held B."/>
            <person name="Lapidus A."/>
            <person name="Nolan M."/>
            <person name="Spring S."/>
            <person name="Yasawong M."/>
            <person name="Lucas S."/>
            <person name="Glavina Del Rio T."/>
            <person name="Tice H."/>
            <person name="Cheng J.F."/>
            <person name="Goodwin L."/>
            <person name="Tapia R."/>
            <person name="Pitluck S."/>
            <person name="Liolios K."/>
            <person name="Ivanova N."/>
            <person name="Mavromatis K."/>
            <person name="Mikhailova N."/>
            <person name="Pati A."/>
            <person name="Chen A."/>
            <person name="Palaniappan K."/>
            <person name="Brambilla E."/>
            <person name="Land M."/>
            <person name="Hauser L."/>
            <person name="Chang Y.J."/>
            <person name="Jeffries C.D."/>
            <person name="Brettin T."/>
            <person name="Detter J.C."/>
            <person name="Han C."/>
            <person name="Rohde M."/>
            <person name="Sikorski J."/>
            <person name="Woyke T."/>
            <person name="Bristow J."/>
            <person name="Eisen J.A."/>
            <person name="Markowitz V."/>
            <person name="Hugenholtz P."/>
            <person name="Kyrpides N.C."/>
            <person name="Klenk H.P."/>
        </authorList>
    </citation>
    <scope>NUCLEOTIDE SEQUENCE [LARGE SCALE GENOMIC DNA]</scope>
    <source>
        <strain evidence="3">DSM 17230 / JCM 13409 / AQ1.S1</strain>
    </source>
</reference>
<dbReference type="AlphaFoldDB" id="E0SNP6"/>
<protein>
    <recommendedName>
        <fullName evidence="1">Calcineurin-like phosphoesterase domain-containing protein</fullName>
    </recommendedName>
</protein>
<proteinExistence type="predicted"/>
<dbReference type="Proteomes" id="UP000001304">
    <property type="component" value="Chromosome"/>
</dbReference>